<feature type="compositionally biased region" description="Basic and acidic residues" evidence="1">
    <location>
        <begin position="422"/>
        <end position="431"/>
    </location>
</feature>
<evidence type="ECO:0000259" key="2">
    <source>
        <dbReference type="Pfam" id="PF03432"/>
    </source>
</evidence>
<sequence length="442" mass="50325">MVAKIKIGKRILGVLNYNEHKVGQGKAACIGASGYGREAQELNFYEKLSRFEGLMELNPKVKTNTLHISLNFDPSEKPDDELLQQIASAYMEKIGFGDQPFLVYRHRDAAHDHIHLVSTIIRSDGSRIDLHNIGRTRSETARKDLEIEFGLIKAESKKQEENIRLKPLDLNKVSYGKAETKRAVTDIVAAVTSGYNYTSLTELNAILRKFNVIADRGKADSQMFEKKGLIYSLMDEKGNKIGVPIKASIIYGKPTLASLEERFMQNKEIRKPMKEELKERLSQILDSSLILTRGDWMKECRKIDVEVLFHTNDKGFTYGVTYIDQKHKAAFKGSDIGKEFSAAAIHDRFAKQDITDDRMEKSLTGWQRIESTSLNNVAEPGKKQLDPSGADFHQKDQNPLRGIVALNKTRESLPDELFLPQWEDKQGPDPKLKRKRKKRMHH</sequence>
<feature type="region of interest" description="Disordered" evidence="1">
    <location>
        <begin position="417"/>
        <end position="442"/>
    </location>
</feature>
<evidence type="ECO:0000256" key="1">
    <source>
        <dbReference type="SAM" id="MobiDB-lite"/>
    </source>
</evidence>
<name>R9GXS5_9SPHI</name>
<proteinExistence type="predicted"/>
<dbReference type="PATRIC" id="fig|1150600.3.peg.532"/>
<dbReference type="RefSeq" id="WP_016193789.1">
    <property type="nucleotide sequence ID" value="NZ_AQPN01000020.1"/>
</dbReference>
<dbReference type="AlphaFoldDB" id="R9GXS5"/>
<gene>
    <name evidence="3" type="ORF">ADIARSV_0540</name>
</gene>
<feature type="region of interest" description="Disordered" evidence="1">
    <location>
        <begin position="378"/>
        <end position="398"/>
    </location>
</feature>
<feature type="compositionally biased region" description="Basic residues" evidence="1">
    <location>
        <begin position="432"/>
        <end position="442"/>
    </location>
</feature>
<comment type="caution">
    <text evidence="3">The sequence shown here is derived from an EMBL/GenBank/DDBJ whole genome shotgun (WGS) entry which is preliminary data.</text>
</comment>
<dbReference type="EMBL" id="AQPN01000020">
    <property type="protein sequence ID" value="EOR96305.1"/>
    <property type="molecule type" value="Genomic_DNA"/>
</dbReference>
<dbReference type="STRING" id="1150600.ADIARSV_0540"/>
<feature type="domain" description="MobA/VirD2-like nuclease" evidence="2">
    <location>
        <begin position="18"/>
        <end position="151"/>
    </location>
</feature>
<organism evidence="3 4">
    <name type="scientific">Arcticibacter svalbardensis MN12-7</name>
    <dbReference type="NCBI Taxonomy" id="1150600"/>
    <lineage>
        <taxon>Bacteria</taxon>
        <taxon>Pseudomonadati</taxon>
        <taxon>Bacteroidota</taxon>
        <taxon>Sphingobacteriia</taxon>
        <taxon>Sphingobacteriales</taxon>
        <taxon>Sphingobacteriaceae</taxon>
        <taxon>Arcticibacter</taxon>
    </lineage>
</organism>
<protein>
    <submittedName>
        <fullName evidence="3">Putative conjugative transposon mobilization protein</fullName>
    </submittedName>
</protein>
<evidence type="ECO:0000313" key="4">
    <source>
        <dbReference type="Proteomes" id="UP000014174"/>
    </source>
</evidence>
<dbReference type="Pfam" id="PF03432">
    <property type="entry name" value="Relaxase"/>
    <property type="match status" value="1"/>
</dbReference>
<accession>R9GXS5</accession>
<dbReference type="InterPro" id="IPR005094">
    <property type="entry name" value="Endonuclease_MobA/VirD2"/>
</dbReference>
<dbReference type="eggNOG" id="COG3843">
    <property type="taxonomic scope" value="Bacteria"/>
</dbReference>
<keyword evidence="4" id="KW-1185">Reference proteome</keyword>
<evidence type="ECO:0000313" key="3">
    <source>
        <dbReference type="EMBL" id="EOR96305.1"/>
    </source>
</evidence>
<reference evidence="3 4" key="1">
    <citation type="journal article" date="2013" name="Genome Announc.">
        <title>Draft Genome Sequence of Arcticibacter svalbardensis Strain MN12-7T, a Member of the Family Sphingobacteriaceae Isolated from an Arctic Soil Sample.</title>
        <authorList>
            <person name="Shivaji S."/>
            <person name="Ara S."/>
            <person name="Prasad S."/>
            <person name="Manasa B.P."/>
            <person name="Begum Z."/>
            <person name="Singh A."/>
            <person name="Kumar Pinnaka A."/>
        </authorList>
    </citation>
    <scope>NUCLEOTIDE SEQUENCE [LARGE SCALE GENOMIC DNA]</scope>
    <source>
        <strain evidence="3 4">MN12-7</strain>
    </source>
</reference>
<dbReference type="OrthoDB" id="915634at2"/>
<dbReference type="Proteomes" id="UP000014174">
    <property type="component" value="Unassembled WGS sequence"/>
</dbReference>